<reference evidence="1 2" key="1">
    <citation type="journal article" date="2015" name="Genome Biol. Evol.">
        <title>Comparative Genomics of a Bacterivorous Green Alga Reveals Evolutionary Causalities and Consequences of Phago-Mixotrophic Mode of Nutrition.</title>
        <authorList>
            <person name="Burns J.A."/>
            <person name="Paasch A."/>
            <person name="Narechania A."/>
            <person name="Kim E."/>
        </authorList>
    </citation>
    <scope>NUCLEOTIDE SEQUENCE [LARGE SCALE GENOMIC DNA]</scope>
    <source>
        <strain evidence="1 2">PLY_AMNH</strain>
    </source>
</reference>
<proteinExistence type="predicted"/>
<gene>
    <name evidence="1" type="ORF">CYMTET_16955</name>
</gene>
<name>A0AAE0GB21_9CHLO</name>
<evidence type="ECO:0000313" key="1">
    <source>
        <dbReference type="EMBL" id="KAK3274889.1"/>
    </source>
</evidence>
<dbReference type="Proteomes" id="UP001190700">
    <property type="component" value="Unassembled WGS sequence"/>
</dbReference>
<evidence type="ECO:0000313" key="2">
    <source>
        <dbReference type="Proteomes" id="UP001190700"/>
    </source>
</evidence>
<dbReference type="EMBL" id="LGRX02007495">
    <property type="protein sequence ID" value="KAK3274889.1"/>
    <property type="molecule type" value="Genomic_DNA"/>
</dbReference>
<sequence>MLKWDDNHETPGHIKSKEIKYLRVALNSQGELRIAKFSDSLTQAQFLTLFGEMVKEDQRVGRVAITIAASDKMPLAHMARSIAST</sequence>
<dbReference type="AlphaFoldDB" id="A0AAE0GB21"/>
<accession>A0AAE0GB21</accession>
<keyword evidence="2" id="KW-1185">Reference proteome</keyword>
<protein>
    <submittedName>
        <fullName evidence="1">Uncharacterized protein</fullName>
    </submittedName>
</protein>
<comment type="caution">
    <text evidence="1">The sequence shown here is derived from an EMBL/GenBank/DDBJ whole genome shotgun (WGS) entry which is preliminary data.</text>
</comment>
<organism evidence="1 2">
    <name type="scientific">Cymbomonas tetramitiformis</name>
    <dbReference type="NCBI Taxonomy" id="36881"/>
    <lineage>
        <taxon>Eukaryota</taxon>
        <taxon>Viridiplantae</taxon>
        <taxon>Chlorophyta</taxon>
        <taxon>Pyramimonadophyceae</taxon>
        <taxon>Pyramimonadales</taxon>
        <taxon>Pyramimonadaceae</taxon>
        <taxon>Cymbomonas</taxon>
    </lineage>
</organism>